<evidence type="ECO:0000256" key="7">
    <source>
        <dbReference type="ARBA" id="ARBA00022989"/>
    </source>
</evidence>
<evidence type="ECO:0000256" key="9">
    <source>
        <dbReference type="ARBA" id="ARBA00023136"/>
    </source>
</evidence>
<keyword evidence="5 10" id="KW-0812">Transmembrane</keyword>
<keyword evidence="12" id="KW-1185">Reference proteome</keyword>
<comment type="subcellular location">
    <subcellularLocation>
        <location evidence="2">Membrane</location>
    </subcellularLocation>
</comment>
<dbReference type="GO" id="GO:0046872">
    <property type="term" value="F:metal ion binding"/>
    <property type="evidence" value="ECO:0007669"/>
    <property type="project" value="UniProtKB-KW"/>
</dbReference>
<keyword evidence="11" id="KW-0560">Oxidoreductase</keyword>
<comment type="similarity">
    <text evidence="3">Belongs to the cytochrome b560 family.</text>
</comment>
<reference evidence="11 12" key="1">
    <citation type="submission" date="2020-02" db="EMBL/GenBank/DDBJ databases">
        <authorList>
            <person name="Hogendoorn C."/>
        </authorList>
    </citation>
    <scope>NUCLEOTIDE SEQUENCE [LARGE SCALE GENOMIC DNA]</scope>
    <source>
        <strain evidence="11">R501</strain>
    </source>
</reference>
<keyword evidence="9 10" id="KW-0472">Membrane</keyword>
<dbReference type="SUPFAM" id="SSF81343">
    <property type="entry name" value="Fumarate reductase respiratory complex transmembrane subunits"/>
    <property type="match status" value="1"/>
</dbReference>
<feature type="transmembrane region" description="Helical" evidence="10">
    <location>
        <begin position="109"/>
        <end position="129"/>
    </location>
</feature>
<accession>A0A6F8ZGF2</accession>
<dbReference type="Gene3D" id="1.20.1300.10">
    <property type="entry name" value="Fumarate reductase/succinate dehydrogenase, transmembrane subunit"/>
    <property type="match status" value="1"/>
</dbReference>
<dbReference type="Pfam" id="PF01127">
    <property type="entry name" value="Sdh_cyt"/>
    <property type="match status" value="1"/>
</dbReference>
<evidence type="ECO:0000256" key="4">
    <source>
        <dbReference type="ARBA" id="ARBA00022617"/>
    </source>
</evidence>
<dbReference type="EC" id="1.3.5.1" evidence="11"/>
<dbReference type="EC" id="1.-.-.-" evidence="11"/>
<keyword evidence="6" id="KW-0479">Metal-binding</keyword>
<evidence type="ECO:0000313" key="11">
    <source>
        <dbReference type="EMBL" id="CAB1128965.1"/>
    </source>
</evidence>
<feature type="transmembrane region" description="Helical" evidence="10">
    <location>
        <begin position="33"/>
        <end position="54"/>
    </location>
</feature>
<dbReference type="Proteomes" id="UP000503399">
    <property type="component" value="Chromosome"/>
</dbReference>
<dbReference type="GO" id="GO:0009055">
    <property type="term" value="F:electron transfer activity"/>
    <property type="evidence" value="ECO:0007669"/>
    <property type="project" value="InterPro"/>
</dbReference>
<proteinExistence type="inferred from homology"/>
<dbReference type="GO" id="GO:0016020">
    <property type="term" value="C:membrane"/>
    <property type="evidence" value="ECO:0007669"/>
    <property type="project" value="UniProtKB-SubCell"/>
</dbReference>
<evidence type="ECO:0000256" key="3">
    <source>
        <dbReference type="ARBA" id="ARBA00007244"/>
    </source>
</evidence>
<dbReference type="EMBL" id="LR778114">
    <property type="protein sequence ID" value="CAB1128965.1"/>
    <property type="molecule type" value="Genomic_DNA"/>
</dbReference>
<dbReference type="GO" id="GO:0008177">
    <property type="term" value="F:succinate dehydrogenase (quinone) activity"/>
    <property type="evidence" value="ECO:0007669"/>
    <property type="project" value="UniProtKB-EC"/>
</dbReference>
<keyword evidence="8" id="KW-0408">Iron</keyword>
<dbReference type="NCBIfam" id="TIGR02970">
    <property type="entry name" value="succ_dehyd_cytB"/>
    <property type="match status" value="1"/>
</dbReference>
<dbReference type="AlphaFoldDB" id="A0A6F8ZGF2"/>
<keyword evidence="7 10" id="KW-1133">Transmembrane helix</keyword>
<dbReference type="KEGG" id="hfv:R50_1459"/>
<gene>
    <name evidence="11" type="primary">sdhC</name>
    <name evidence="11" type="ORF">R50_1459</name>
</gene>
<feature type="transmembrane region" description="Helical" evidence="10">
    <location>
        <begin position="66"/>
        <end position="89"/>
    </location>
</feature>
<dbReference type="InterPro" id="IPR014314">
    <property type="entry name" value="Succ_DH_cytb556"/>
</dbReference>
<evidence type="ECO:0000256" key="10">
    <source>
        <dbReference type="SAM" id="Phobius"/>
    </source>
</evidence>
<protein>
    <submittedName>
        <fullName evidence="11">Succinate dehydrogenase, cytochrome b556 subunit</fullName>
        <ecNumber evidence="11">1.-.-.-</ecNumber>
        <ecNumber evidence="11">1.3.5.1</ecNumber>
    </submittedName>
</protein>
<dbReference type="InterPro" id="IPR039023">
    <property type="entry name" value="SdhC_prok"/>
</dbReference>
<name>A0A6F8ZGF2_9FIRM</name>
<keyword evidence="4" id="KW-0349">Heme</keyword>
<dbReference type="InterPro" id="IPR000701">
    <property type="entry name" value="SuccDH_FuR_B_TM-su"/>
</dbReference>
<dbReference type="InterPro" id="IPR034804">
    <property type="entry name" value="SQR/QFR_C/D"/>
</dbReference>
<sequence length="132" mass="14670">MVRREAPARVERRAARARAAYRTGTWAWWLHRVSGLLILAYLYFHLIVLSSAIWRGGEAAFNRVVAVLTSPPFLAADLVLFALILYHALNGIRIMLLDLGMWVDRQETVFWVLMALGAALLVAAAAALLPTA</sequence>
<evidence type="ECO:0000256" key="2">
    <source>
        <dbReference type="ARBA" id="ARBA00004370"/>
    </source>
</evidence>
<dbReference type="PANTHER" id="PTHR41910">
    <property type="entry name" value="SUCCINATE DEHYDROGENASE 2 MEMBRANE SUBUNIT SDHC"/>
    <property type="match status" value="1"/>
</dbReference>
<evidence type="ECO:0000256" key="1">
    <source>
        <dbReference type="ARBA" id="ARBA00001971"/>
    </source>
</evidence>
<organism evidence="11 12">
    <name type="scientific">Candidatus Hydrogenisulfobacillus filiaventi</name>
    <dbReference type="NCBI Taxonomy" id="2707344"/>
    <lineage>
        <taxon>Bacteria</taxon>
        <taxon>Bacillati</taxon>
        <taxon>Bacillota</taxon>
        <taxon>Clostridia</taxon>
        <taxon>Eubacteriales</taxon>
        <taxon>Clostridiales Family XVII. Incertae Sedis</taxon>
        <taxon>Candidatus Hydrogenisulfobacillus</taxon>
    </lineage>
</organism>
<dbReference type="GO" id="GO:0006099">
    <property type="term" value="P:tricarboxylic acid cycle"/>
    <property type="evidence" value="ECO:0007669"/>
    <property type="project" value="InterPro"/>
</dbReference>
<evidence type="ECO:0000256" key="8">
    <source>
        <dbReference type="ARBA" id="ARBA00023004"/>
    </source>
</evidence>
<evidence type="ECO:0000256" key="6">
    <source>
        <dbReference type="ARBA" id="ARBA00022723"/>
    </source>
</evidence>
<comment type="cofactor">
    <cofactor evidence="1">
        <name>heme</name>
        <dbReference type="ChEBI" id="CHEBI:30413"/>
    </cofactor>
</comment>
<evidence type="ECO:0000313" key="12">
    <source>
        <dbReference type="Proteomes" id="UP000503399"/>
    </source>
</evidence>
<dbReference type="PANTHER" id="PTHR41910:SF1">
    <property type="entry name" value="SUCCINATE DEHYDROGENASE HYDROPHOBIC MEMBRANE ANCHOR SUBUNIT"/>
    <property type="match status" value="1"/>
</dbReference>
<evidence type="ECO:0000256" key="5">
    <source>
        <dbReference type="ARBA" id="ARBA00022692"/>
    </source>
</evidence>